<protein>
    <submittedName>
        <fullName evidence="3">Uncharacterized protein</fullName>
    </submittedName>
</protein>
<keyword evidence="1" id="KW-0472">Membrane</keyword>
<organism evidence="3 4">
    <name type="scientific">Vibrio europaeus</name>
    <dbReference type="NCBI Taxonomy" id="300876"/>
    <lineage>
        <taxon>Bacteria</taxon>
        <taxon>Pseudomonadati</taxon>
        <taxon>Pseudomonadota</taxon>
        <taxon>Gammaproteobacteria</taxon>
        <taxon>Vibrionales</taxon>
        <taxon>Vibrionaceae</taxon>
        <taxon>Vibrio</taxon>
        <taxon>Vibrio oreintalis group</taxon>
    </lineage>
</organism>
<feature type="transmembrane region" description="Helical" evidence="1">
    <location>
        <begin position="12"/>
        <end position="39"/>
    </location>
</feature>
<dbReference type="EMBL" id="JAPFIT010000030">
    <property type="protein sequence ID" value="MDC5742791.1"/>
    <property type="molecule type" value="Genomic_DNA"/>
</dbReference>
<sequence>MTDEQVLMFADAISQMMAIDVFIGVVAGFLFQAVVRALLSKPRRDKELRSDDEAPSHSTD</sequence>
<reference evidence="3 4" key="1">
    <citation type="submission" date="2016-03" db="EMBL/GenBank/DDBJ databases">
        <title>Draft genome sequence of the Vibrio tubiashii subs. europaeus.</title>
        <authorList>
            <person name="Spinard E."/>
            <person name="Dubert J."/>
            <person name="Nelson D.R."/>
            <person name="Barja J.L."/>
        </authorList>
    </citation>
    <scope>NUCLEOTIDE SEQUENCE [LARGE SCALE GENOMIC DNA]</scope>
    <source>
        <strain evidence="4">PP-638</strain>
        <strain evidence="3">PP2-638</strain>
    </source>
</reference>
<keyword evidence="1" id="KW-1133">Transmembrane helix</keyword>
<dbReference type="Proteomes" id="UP001150001">
    <property type="component" value="Unassembled WGS sequence"/>
</dbReference>
<dbReference type="RefSeq" id="WP_069666300.1">
    <property type="nucleotide sequence ID" value="NZ_JAPFIM010000024.1"/>
</dbReference>
<keyword evidence="5" id="KW-1185">Reference proteome</keyword>
<dbReference type="GeneID" id="78074916"/>
<dbReference type="Proteomes" id="UP000094761">
    <property type="component" value="Unassembled WGS sequence"/>
</dbReference>
<evidence type="ECO:0000256" key="1">
    <source>
        <dbReference type="SAM" id="Phobius"/>
    </source>
</evidence>
<evidence type="ECO:0000313" key="3">
    <source>
        <dbReference type="EMBL" id="OAN00364.1"/>
    </source>
</evidence>
<evidence type="ECO:0000313" key="2">
    <source>
        <dbReference type="EMBL" id="MDC5742791.1"/>
    </source>
</evidence>
<accession>A0A178JDX0</accession>
<name>A0A178JDX0_9VIBR</name>
<dbReference type="AlphaFoldDB" id="A0A178JDX0"/>
<evidence type="ECO:0000313" key="5">
    <source>
        <dbReference type="Proteomes" id="UP001150001"/>
    </source>
</evidence>
<keyword evidence="1" id="KW-0812">Transmembrane</keyword>
<comment type="caution">
    <text evidence="3">The sequence shown here is derived from an EMBL/GenBank/DDBJ whole genome shotgun (WGS) entry which is preliminary data.</text>
</comment>
<gene>
    <name evidence="3" type="ORF">AZ468_04355</name>
    <name evidence="2" type="ORF">OPW20_22295</name>
</gene>
<evidence type="ECO:0000313" key="4">
    <source>
        <dbReference type="Proteomes" id="UP000094761"/>
    </source>
</evidence>
<reference evidence="2" key="2">
    <citation type="submission" date="2022-11" db="EMBL/GenBank/DDBJ databases">
        <title>Role of the vibriolysin VemA secreted by the emergent pathogen Vibrio europaeus in the colonization of Manila clam mucus.</title>
        <authorList>
            <person name="Martinez C."/>
            <person name="Rodriguez S."/>
            <person name="Vences A."/>
            <person name="Barja J.L."/>
            <person name="Toranzo A.E."/>
            <person name="Dubert J."/>
        </authorList>
    </citation>
    <scope>NUCLEOTIDE SEQUENCE</scope>
    <source>
        <strain evidence="2">3454</strain>
    </source>
</reference>
<dbReference type="EMBL" id="LUAX01000001">
    <property type="protein sequence ID" value="OAN00364.1"/>
    <property type="molecule type" value="Genomic_DNA"/>
</dbReference>
<proteinExistence type="predicted"/>